<dbReference type="PANTHER" id="PTHR47619:SF1">
    <property type="entry name" value="EXODEOXYRIBONUCLEASE WALJ"/>
    <property type="match status" value="1"/>
</dbReference>
<dbReference type="InterPro" id="IPR001279">
    <property type="entry name" value="Metallo-B-lactamas"/>
</dbReference>
<reference evidence="2 3" key="1">
    <citation type="journal article" date="2017" name="BMC Genomics">
        <title>Genome sequencing of 39 Akkermansia muciniphila isolates reveals its population structure, genomic and functional diverisity, and global distribution in mammalian gut microbiotas.</title>
        <authorList>
            <person name="Guo X."/>
            <person name="Li S."/>
            <person name="Zhang J."/>
            <person name="Wu F."/>
            <person name="Li X."/>
            <person name="Wu D."/>
            <person name="Zhang M."/>
            <person name="Ou Z."/>
            <person name="Jie Z."/>
            <person name="Yan Q."/>
            <person name="Li P."/>
            <person name="Yi J."/>
            <person name="Peng Y."/>
        </authorList>
    </citation>
    <scope>NUCLEOTIDE SEQUENCE [LARGE SCALE GENOMIC DNA]</scope>
    <source>
        <strain evidence="2 3">GP24</strain>
    </source>
</reference>
<dbReference type="AlphaFoldDB" id="A0A2N8HF44"/>
<dbReference type="Gene3D" id="3.60.15.10">
    <property type="entry name" value="Ribonuclease Z/Hydroxyacylglutathione hydrolase-like"/>
    <property type="match status" value="1"/>
</dbReference>
<dbReference type="InterPro" id="IPR052533">
    <property type="entry name" value="WalJ/YycJ-like"/>
</dbReference>
<evidence type="ECO:0000259" key="1">
    <source>
        <dbReference type="SMART" id="SM00849"/>
    </source>
</evidence>
<proteinExistence type="predicted"/>
<sequence>MMQFCVLGSGSGGNATIVKAGETVLLVDAGFSAARLRDKMKSAGVEPDDLDAILLTHEHNDHMKGVHQFTKKYTVRVYATRHTAMCVQEKAPEAPWAYFEKGQSFKIGDIVVTPFATYHDAVDPVGFKFETEQSSLGFISDTGHAPGSVAEYLSMVDSLVVESNYDPDMLAATPKRPWPLKQRIASEHGHLSNEQACDLLRRIAHDALKNVVLAHLSAESNSPALAESLMRATLHDMGLASTSLFCASQDSCLPWIRVC</sequence>
<comment type="caution">
    <text evidence="2">The sequence shown here is derived from an EMBL/GenBank/DDBJ whole genome shotgun (WGS) entry which is preliminary data.</text>
</comment>
<evidence type="ECO:0000313" key="3">
    <source>
        <dbReference type="Proteomes" id="UP000236000"/>
    </source>
</evidence>
<dbReference type="PANTHER" id="PTHR47619">
    <property type="entry name" value="METALLO-HYDROLASE YYCJ-RELATED"/>
    <property type="match status" value="1"/>
</dbReference>
<accession>A0A2N8HF44</accession>
<dbReference type="EMBL" id="PJKA01000006">
    <property type="protein sequence ID" value="PNC18904.1"/>
    <property type="molecule type" value="Genomic_DNA"/>
</dbReference>
<gene>
    <name evidence="2" type="ORF">CXU22_03670</name>
</gene>
<dbReference type="InterPro" id="IPR036866">
    <property type="entry name" value="RibonucZ/Hydroxyglut_hydro"/>
</dbReference>
<organism evidence="2 3">
    <name type="scientific">Akkermansia muciniphila</name>
    <dbReference type="NCBI Taxonomy" id="239935"/>
    <lineage>
        <taxon>Bacteria</taxon>
        <taxon>Pseudomonadati</taxon>
        <taxon>Verrucomicrobiota</taxon>
        <taxon>Verrucomicrobiia</taxon>
        <taxon>Verrucomicrobiales</taxon>
        <taxon>Akkermansiaceae</taxon>
        <taxon>Akkermansia</taxon>
    </lineage>
</organism>
<feature type="domain" description="Metallo-beta-lactamase" evidence="1">
    <location>
        <begin position="12"/>
        <end position="188"/>
    </location>
</feature>
<dbReference type="RefSeq" id="WP_102712667.1">
    <property type="nucleotide sequence ID" value="NZ_CABMLK010000003.1"/>
</dbReference>
<dbReference type="Proteomes" id="UP000236000">
    <property type="component" value="Unassembled WGS sequence"/>
</dbReference>
<protein>
    <recommendedName>
        <fullName evidence="1">Metallo-beta-lactamase domain-containing protein</fullName>
    </recommendedName>
</protein>
<name>A0A2N8HF44_9BACT</name>
<evidence type="ECO:0000313" key="2">
    <source>
        <dbReference type="EMBL" id="PNC18904.1"/>
    </source>
</evidence>
<dbReference type="SUPFAM" id="SSF56281">
    <property type="entry name" value="Metallo-hydrolase/oxidoreductase"/>
    <property type="match status" value="1"/>
</dbReference>
<dbReference type="Pfam" id="PF12706">
    <property type="entry name" value="Lactamase_B_2"/>
    <property type="match status" value="1"/>
</dbReference>
<dbReference type="SMART" id="SM00849">
    <property type="entry name" value="Lactamase_B"/>
    <property type="match status" value="1"/>
</dbReference>
<dbReference type="OrthoDB" id="9781189at2"/>